<dbReference type="GO" id="GO:0016788">
    <property type="term" value="F:hydrolase activity, acting on ester bonds"/>
    <property type="evidence" value="ECO:0007669"/>
    <property type="project" value="UniProtKB-ARBA"/>
</dbReference>
<feature type="domain" description="SGNH hydrolase-type esterase" evidence="1">
    <location>
        <begin position="298"/>
        <end position="470"/>
    </location>
</feature>
<evidence type="ECO:0000259" key="1">
    <source>
        <dbReference type="Pfam" id="PF13472"/>
    </source>
</evidence>
<keyword evidence="3" id="KW-1185">Reference proteome</keyword>
<comment type="caution">
    <text evidence="2">The sequence shown here is derived from an EMBL/GenBank/DDBJ whole genome shotgun (WGS) entry which is preliminary data.</text>
</comment>
<dbReference type="SUPFAM" id="SSF52266">
    <property type="entry name" value="SGNH hydrolase"/>
    <property type="match status" value="1"/>
</dbReference>
<reference evidence="2 3" key="1">
    <citation type="submission" date="2020-08" db="EMBL/GenBank/DDBJ databases">
        <title>Genomic Encyclopedia of Type Strains, Phase III (KMG-III): the genomes of soil and plant-associated and newly described type strains.</title>
        <authorList>
            <person name="Whitman W."/>
        </authorList>
    </citation>
    <scope>NUCLEOTIDE SEQUENCE [LARGE SCALE GENOMIC DNA]</scope>
    <source>
        <strain evidence="2 3">CECT 8088</strain>
    </source>
</reference>
<evidence type="ECO:0000313" key="3">
    <source>
        <dbReference type="Proteomes" id="UP000557688"/>
    </source>
</evidence>
<dbReference type="Pfam" id="PF13472">
    <property type="entry name" value="Lipase_GDSL_2"/>
    <property type="match status" value="1"/>
</dbReference>
<dbReference type="Gene3D" id="3.40.50.1110">
    <property type="entry name" value="SGNH hydrolase"/>
    <property type="match status" value="1"/>
</dbReference>
<gene>
    <name evidence="2" type="ORF">FHR90_002577</name>
</gene>
<dbReference type="InterPro" id="IPR036514">
    <property type="entry name" value="SGNH_hydro_sf"/>
</dbReference>
<accession>A0A839V5K6</accession>
<dbReference type="Proteomes" id="UP000557688">
    <property type="component" value="Unassembled WGS sequence"/>
</dbReference>
<sequence>MTPRLLVASRCLSGGAGGQPDLSLRRLDDGAFRTFDFTAGGFRAGDVKAGERGRDMAAIARFLGDRPGRVERIHDQIGGGWLQPAPGTLGPMLLAEQTTDGLAGLLFDNGGAFEGAPDPAARAHHAVSLEAALPALDPARGLTLVVALRLGNVASTAPAELLRFSGGASPPLALMAGRVDPSRDEVGADDLSLFGCLGLDLVPAPPSTPSVLGLSLRDGMASVLVRGTVTALPVAVPAGCAFDRLCLGSTVPGAGAGMQVDAVAVFDTALDAARLQEAAAWLGPRTVPGDRGILVLDGSSIEAGMGSSGLRNQTRLYETALPGVEIVNVAVGGATIADRLAALPGTLRLLLQAPGPHMLLCGVGANSLLGGLAPEQAYAQITAYVGLARRAMPGLRIGLVTLTPAAAALAGGFGDRFEAYNALLRANAAGADFISDRAADPVMGDPARYWPIDPVVSRDGGHPTDAGHRRLAAIDIAAMHRILAVA</sequence>
<protein>
    <submittedName>
        <fullName evidence="2">Lysophospholipase L1-like esterase</fullName>
    </submittedName>
</protein>
<name>A0A839V5K6_9PROT</name>
<dbReference type="EMBL" id="JACHXV010000010">
    <property type="protein sequence ID" value="MBB3174731.1"/>
    <property type="molecule type" value="Genomic_DNA"/>
</dbReference>
<evidence type="ECO:0000313" key="2">
    <source>
        <dbReference type="EMBL" id="MBB3174731.1"/>
    </source>
</evidence>
<dbReference type="RefSeq" id="WP_183275344.1">
    <property type="nucleotide sequence ID" value="NZ_JACHXV010000010.1"/>
</dbReference>
<organism evidence="2 3">
    <name type="scientific">Endobacter medicaginis</name>
    <dbReference type="NCBI Taxonomy" id="1181271"/>
    <lineage>
        <taxon>Bacteria</taxon>
        <taxon>Pseudomonadati</taxon>
        <taxon>Pseudomonadota</taxon>
        <taxon>Alphaproteobacteria</taxon>
        <taxon>Acetobacterales</taxon>
        <taxon>Acetobacteraceae</taxon>
        <taxon>Endobacter</taxon>
    </lineage>
</organism>
<dbReference type="AlphaFoldDB" id="A0A839V5K6"/>
<dbReference type="CDD" id="cd00229">
    <property type="entry name" value="SGNH_hydrolase"/>
    <property type="match status" value="1"/>
</dbReference>
<dbReference type="InterPro" id="IPR013830">
    <property type="entry name" value="SGNH_hydro"/>
</dbReference>
<proteinExistence type="predicted"/>